<dbReference type="EMBL" id="KN834772">
    <property type="protein sequence ID" value="KIK61285.1"/>
    <property type="molecule type" value="Genomic_DNA"/>
</dbReference>
<evidence type="ECO:0000313" key="2">
    <source>
        <dbReference type="EMBL" id="KIK61285.1"/>
    </source>
</evidence>
<sequence length="136" mass="14114">MKFSFPATGIVLAAAAARVSAGTFISPAAGSTISSSEPFNFTWVSGRYFKESSNSVTVLLSANWDSSQEGIILTQDLASTAPGIGESGPTYFAELTPGFVASSSHTGEFQLVVVENFNAFGGSPALSVQYQTITLS</sequence>
<dbReference type="AlphaFoldDB" id="A0A0D0BC35"/>
<feature type="signal peptide" evidence="1">
    <location>
        <begin position="1"/>
        <end position="21"/>
    </location>
</feature>
<feature type="chain" id="PRO_5002207992" evidence="1">
    <location>
        <begin position="22"/>
        <end position="136"/>
    </location>
</feature>
<evidence type="ECO:0000256" key="1">
    <source>
        <dbReference type="SAM" id="SignalP"/>
    </source>
</evidence>
<dbReference type="OrthoDB" id="2915756at2759"/>
<dbReference type="Proteomes" id="UP000053593">
    <property type="component" value="Unassembled WGS sequence"/>
</dbReference>
<protein>
    <submittedName>
        <fullName evidence="2">Unplaced genomic scaffold GYMLUscaffold_24, whole genome shotgun sequence</fullName>
    </submittedName>
</protein>
<dbReference type="HOGENOM" id="CLU_1875669_0_0_1"/>
<name>A0A0D0BC35_9AGAR</name>
<gene>
    <name evidence="2" type="ORF">GYMLUDRAFT_261160</name>
</gene>
<reference evidence="2 3" key="1">
    <citation type="submission" date="2014-04" db="EMBL/GenBank/DDBJ databases">
        <title>Evolutionary Origins and Diversification of the Mycorrhizal Mutualists.</title>
        <authorList>
            <consortium name="DOE Joint Genome Institute"/>
            <consortium name="Mycorrhizal Genomics Consortium"/>
            <person name="Kohler A."/>
            <person name="Kuo A."/>
            <person name="Nagy L.G."/>
            <person name="Floudas D."/>
            <person name="Copeland A."/>
            <person name="Barry K.W."/>
            <person name="Cichocki N."/>
            <person name="Veneault-Fourrey C."/>
            <person name="LaButti K."/>
            <person name="Lindquist E.A."/>
            <person name="Lipzen A."/>
            <person name="Lundell T."/>
            <person name="Morin E."/>
            <person name="Murat C."/>
            <person name="Riley R."/>
            <person name="Ohm R."/>
            <person name="Sun H."/>
            <person name="Tunlid A."/>
            <person name="Henrissat B."/>
            <person name="Grigoriev I.V."/>
            <person name="Hibbett D.S."/>
            <person name="Martin F."/>
        </authorList>
    </citation>
    <scope>NUCLEOTIDE SEQUENCE [LARGE SCALE GENOMIC DNA]</scope>
    <source>
        <strain evidence="2 3">FD-317 M1</strain>
    </source>
</reference>
<keyword evidence="1" id="KW-0732">Signal</keyword>
<organism evidence="2 3">
    <name type="scientific">Collybiopsis luxurians FD-317 M1</name>
    <dbReference type="NCBI Taxonomy" id="944289"/>
    <lineage>
        <taxon>Eukaryota</taxon>
        <taxon>Fungi</taxon>
        <taxon>Dikarya</taxon>
        <taxon>Basidiomycota</taxon>
        <taxon>Agaricomycotina</taxon>
        <taxon>Agaricomycetes</taxon>
        <taxon>Agaricomycetidae</taxon>
        <taxon>Agaricales</taxon>
        <taxon>Marasmiineae</taxon>
        <taxon>Omphalotaceae</taxon>
        <taxon>Collybiopsis</taxon>
        <taxon>Collybiopsis luxurians</taxon>
    </lineage>
</organism>
<accession>A0A0D0BC35</accession>
<proteinExistence type="predicted"/>
<keyword evidence="3" id="KW-1185">Reference proteome</keyword>
<evidence type="ECO:0000313" key="3">
    <source>
        <dbReference type="Proteomes" id="UP000053593"/>
    </source>
</evidence>